<feature type="region of interest" description="Disordered" evidence="1">
    <location>
        <begin position="880"/>
        <end position="908"/>
    </location>
</feature>
<feature type="compositionally biased region" description="Polar residues" evidence="1">
    <location>
        <begin position="108"/>
        <end position="118"/>
    </location>
</feature>
<feature type="region of interest" description="Disordered" evidence="1">
    <location>
        <begin position="95"/>
        <end position="153"/>
    </location>
</feature>
<feature type="compositionally biased region" description="Polar residues" evidence="1">
    <location>
        <begin position="16"/>
        <end position="27"/>
    </location>
</feature>
<dbReference type="GeneID" id="87858725"/>
<feature type="compositionally biased region" description="Polar residues" evidence="1">
    <location>
        <begin position="1099"/>
        <end position="1127"/>
    </location>
</feature>
<evidence type="ECO:0000256" key="1">
    <source>
        <dbReference type="SAM" id="MobiDB-lite"/>
    </source>
</evidence>
<feature type="region of interest" description="Disordered" evidence="1">
    <location>
        <begin position="652"/>
        <end position="726"/>
    </location>
</feature>
<feature type="compositionally biased region" description="Polar residues" evidence="1">
    <location>
        <begin position="570"/>
        <end position="588"/>
    </location>
</feature>
<feature type="compositionally biased region" description="Polar residues" evidence="1">
    <location>
        <begin position="788"/>
        <end position="801"/>
    </location>
</feature>
<keyword evidence="3" id="KW-1185">Reference proteome</keyword>
<feature type="region of interest" description="Disordered" evidence="1">
    <location>
        <begin position="776"/>
        <end position="842"/>
    </location>
</feature>
<evidence type="ECO:0000313" key="2">
    <source>
        <dbReference type="EMBL" id="KAK3344797.1"/>
    </source>
</evidence>
<comment type="caution">
    <text evidence="2">The sequence shown here is derived from an EMBL/GenBank/DDBJ whole genome shotgun (WGS) entry which is preliminary data.</text>
</comment>
<name>A0AAE0MSN2_9PEZI</name>
<reference evidence="2" key="1">
    <citation type="journal article" date="2023" name="Mol. Phylogenet. Evol.">
        <title>Genome-scale phylogeny and comparative genomics of the fungal order Sordariales.</title>
        <authorList>
            <person name="Hensen N."/>
            <person name="Bonometti L."/>
            <person name="Westerberg I."/>
            <person name="Brannstrom I.O."/>
            <person name="Guillou S."/>
            <person name="Cros-Aarteil S."/>
            <person name="Calhoun S."/>
            <person name="Haridas S."/>
            <person name="Kuo A."/>
            <person name="Mondo S."/>
            <person name="Pangilinan J."/>
            <person name="Riley R."/>
            <person name="LaButti K."/>
            <person name="Andreopoulos B."/>
            <person name="Lipzen A."/>
            <person name="Chen C."/>
            <person name="Yan M."/>
            <person name="Daum C."/>
            <person name="Ng V."/>
            <person name="Clum A."/>
            <person name="Steindorff A."/>
            <person name="Ohm R.A."/>
            <person name="Martin F."/>
            <person name="Silar P."/>
            <person name="Natvig D.O."/>
            <person name="Lalanne C."/>
            <person name="Gautier V."/>
            <person name="Ament-Velasquez S.L."/>
            <person name="Kruys A."/>
            <person name="Hutchinson M.I."/>
            <person name="Powell A.J."/>
            <person name="Barry K."/>
            <person name="Miller A.N."/>
            <person name="Grigoriev I.V."/>
            <person name="Debuchy R."/>
            <person name="Gladieux P."/>
            <person name="Hiltunen Thoren M."/>
            <person name="Johannesson H."/>
        </authorList>
    </citation>
    <scope>NUCLEOTIDE SEQUENCE</scope>
    <source>
        <strain evidence="2">CBS 560.94</strain>
    </source>
</reference>
<feature type="compositionally biased region" description="Polar residues" evidence="1">
    <location>
        <begin position="476"/>
        <end position="523"/>
    </location>
</feature>
<accession>A0AAE0MSN2</accession>
<feature type="compositionally biased region" description="Polar residues" evidence="1">
    <location>
        <begin position="448"/>
        <end position="466"/>
    </location>
</feature>
<feature type="compositionally biased region" description="Polar residues" evidence="1">
    <location>
        <begin position="1001"/>
        <end position="1014"/>
    </location>
</feature>
<feature type="region of interest" description="Disordered" evidence="1">
    <location>
        <begin position="448"/>
        <end position="524"/>
    </location>
</feature>
<feature type="compositionally biased region" description="Low complexity" evidence="1">
    <location>
        <begin position="776"/>
        <end position="787"/>
    </location>
</feature>
<dbReference type="AlphaFoldDB" id="A0AAE0MSN2"/>
<protein>
    <submittedName>
        <fullName evidence="2">Uncharacterized protein</fullName>
    </submittedName>
</protein>
<gene>
    <name evidence="2" type="ORF">B0H65DRAFT_185900</name>
</gene>
<feature type="compositionally biased region" description="Polar residues" evidence="1">
    <location>
        <begin position="549"/>
        <end position="564"/>
    </location>
</feature>
<feature type="region of interest" description="Disordered" evidence="1">
    <location>
        <begin position="549"/>
        <end position="588"/>
    </location>
</feature>
<feature type="region of interest" description="Disordered" evidence="1">
    <location>
        <begin position="336"/>
        <end position="364"/>
    </location>
</feature>
<dbReference type="Proteomes" id="UP001278500">
    <property type="component" value="Unassembled WGS sequence"/>
</dbReference>
<dbReference type="EMBL" id="JAUEPP010000004">
    <property type="protein sequence ID" value="KAK3344797.1"/>
    <property type="molecule type" value="Genomic_DNA"/>
</dbReference>
<dbReference type="RefSeq" id="XP_062681410.1">
    <property type="nucleotide sequence ID" value="XM_062821571.1"/>
</dbReference>
<feature type="compositionally biased region" description="Basic and acidic residues" evidence="1">
    <location>
        <begin position="168"/>
        <end position="177"/>
    </location>
</feature>
<feature type="region of interest" description="Disordered" evidence="1">
    <location>
        <begin position="1099"/>
        <end position="1164"/>
    </location>
</feature>
<feature type="region of interest" description="Disordered" evidence="1">
    <location>
        <begin position="9"/>
        <end position="52"/>
    </location>
</feature>
<feature type="region of interest" description="Disordered" evidence="1">
    <location>
        <begin position="998"/>
        <end position="1063"/>
    </location>
</feature>
<sequence>MTVFCCCGVPRPPKTATPSTLSPQNQTPKPSGALPALPPPARLPVAGPLTSNPVIAIPLSADAHRDSPSKSGTSLQLATSSVIVPIGPADLSDLVVEDSDDDLPGRSTEPSKSTSTLQLVKENIRRHLSQDSLPKKKSRSAVGSSQEEIQRRAELKRLMHKRIQEELRIEQSHERSQSEVSSVLPPPRSSSLDYLPGGGPRDALEFSVAQEEEEAHPDMTSSTIAKSGASISPSGAVPPSDKENSRPRANSLKYPTIAFNQKPIRERNSLPEMPASPVLAPQRYSNTIDTSSLGSWRLSYSATQLEDFLSFIDQDGSSKDAESFLKVAASRVATSRSAPLLRRSKSETRPRTSPARTPGNATPCVLDQSPMGIWLRSQGLGSCSPSISLGRTSDRDGDPEISVEQAKVVMLKRCSSIPNHAGGDIGLQRPEIVHLHDMDIHRQLVTQTLNTPEESPANTESEQNTVRRYPVRHGSSDQTAAYESETSQRQLNGQAGLITNPSSAYPSAGNSADPSAGNSSSHLPSGVMGPNNLFAATPLRWLLSPNPFSESHSNTATGRNSLDNSIAGGTATQTGLVSPSAVSNTMNKRQSLPKLNKVERGFARFHLGHGAPSTIAKRFEKTTEPKQLRAEPSKRSLLARLHLSLPRRIKLPPTAFDGQVDDEQEVPVPSTSRPADSRRHTFDGQVDDEQETAVPSTSRPADSRRHKKSTLSDVGPQSLRSGIEFPFSDCDDSTVELWQRAVREEICRRAGTKRSNILFSSSDLLLPEDLPPKTYYPYPYPGARPGGQDQNSRTASISTEVPTKPRQSDLVPSNSVSDAEAVRRSSLDSPGPESQKPRKFPEAWARFPSHNRAERNADHGDNADPVRSAPWVSYRLPTQETTQTPITRDNPKRYGDGVMGHRQKNSMSSKLGKALKSGLNKLVHSRRASDVSCGGSHRDQARATMEYPELALHPTEAGYRELEALGREIRRLKRSMSGEWVEDGERNWVANGAAFGDDSQEFNTASQRNLTTPGTLPRSRGRDSSAATDKFATPLSSPSLNDASFHSFPRSNSPESRRQSSIPILTKAALPEIKITDMTSVKSDTTLVLKTHQVRFSDENGQGQTDLATSGSSKYNTWSGPNDFQTTDEARDSDDSEHVFPHNNKRRSHPENSLSIQQIAAGHV</sequence>
<feature type="compositionally biased region" description="Polar residues" evidence="1">
    <location>
        <begin position="219"/>
        <end position="233"/>
    </location>
</feature>
<organism evidence="2 3">
    <name type="scientific">Neurospora tetraspora</name>
    <dbReference type="NCBI Taxonomy" id="94610"/>
    <lineage>
        <taxon>Eukaryota</taxon>
        <taxon>Fungi</taxon>
        <taxon>Dikarya</taxon>
        <taxon>Ascomycota</taxon>
        <taxon>Pezizomycotina</taxon>
        <taxon>Sordariomycetes</taxon>
        <taxon>Sordariomycetidae</taxon>
        <taxon>Sordariales</taxon>
        <taxon>Sordariaceae</taxon>
        <taxon>Neurospora</taxon>
    </lineage>
</organism>
<feature type="region of interest" description="Disordered" evidence="1">
    <location>
        <begin position="168"/>
        <end position="252"/>
    </location>
</feature>
<proteinExistence type="predicted"/>
<reference evidence="2" key="2">
    <citation type="submission" date="2023-06" db="EMBL/GenBank/DDBJ databases">
        <authorList>
            <consortium name="Lawrence Berkeley National Laboratory"/>
            <person name="Haridas S."/>
            <person name="Hensen N."/>
            <person name="Bonometti L."/>
            <person name="Westerberg I."/>
            <person name="Brannstrom I.O."/>
            <person name="Guillou S."/>
            <person name="Cros-Aarteil S."/>
            <person name="Calhoun S."/>
            <person name="Kuo A."/>
            <person name="Mondo S."/>
            <person name="Pangilinan J."/>
            <person name="Riley R."/>
            <person name="Labutti K."/>
            <person name="Andreopoulos B."/>
            <person name="Lipzen A."/>
            <person name="Chen C."/>
            <person name="Yanf M."/>
            <person name="Daum C."/>
            <person name="Ng V."/>
            <person name="Clum A."/>
            <person name="Steindorff A."/>
            <person name="Ohm R."/>
            <person name="Martin F."/>
            <person name="Silar P."/>
            <person name="Natvig D."/>
            <person name="Lalanne C."/>
            <person name="Gautier V."/>
            <person name="Ament-Velasquez S.L."/>
            <person name="Kruys A."/>
            <person name="Hutchinson M.I."/>
            <person name="Powell A.J."/>
            <person name="Barry K."/>
            <person name="Miller A.N."/>
            <person name="Grigoriev I.V."/>
            <person name="Debuchy R."/>
            <person name="Gladieux P."/>
            <person name="Thoren M.H."/>
            <person name="Johannesson H."/>
        </authorList>
    </citation>
    <scope>NUCLEOTIDE SEQUENCE</scope>
    <source>
        <strain evidence="2">CBS 560.94</strain>
    </source>
</reference>
<feature type="compositionally biased region" description="Polar residues" evidence="1">
    <location>
        <begin position="1034"/>
        <end position="1063"/>
    </location>
</feature>
<evidence type="ECO:0000313" key="3">
    <source>
        <dbReference type="Proteomes" id="UP001278500"/>
    </source>
</evidence>